<dbReference type="InterPro" id="IPR018490">
    <property type="entry name" value="cNMP-bd_dom_sf"/>
</dbReference>
<evidence type="ECO:0000313" key="15">
    <source>
        <dbReference type="EMBL" id="KAJ4847841.1"/>
    </source>
</evidence>
<protein>
    <recommendedName>
        <fullName evidence="14">Cyclic nucleotide-binding domain-containing protein</fullName>
    </recommendedName>
</protein>
<dbReference type="PANTHER" id="PTHR45651:SF16">
    <property type="entry name" value="PROTEIN CNGC15A"/>
    <property type="match status" value="1"/>
</dbReference>
<dbReference type="AlphaFoldDB" id="A0A9Q0GDP2"/>
<evidence type="ECO:0000256" key="5">
    <source>
        <dbReference type="ARBA" id="ARBA00022989"/>
    </source>
</evidence>
<dbReference type="Gene3D" id="1.10.287.70">
    <property type="match status" value="1"/>
</dbReference>
<dbReference type="Gene3D" id="1.10.287.630">
    <property type="entry name" value="Helix hairpin bin"/>
    <property type="match status" value="1"/>
</dbReference>
<dbReference type="Gene3D" id="2.60.120.10">
    <property type="entry name" value="Jelly Rolls"/>
    <property type="match status" value="1"/>
</dbReference>
<feature type="domain" description="Cyclic nucleotide-binding" evidence="14">
    <location>
        <begin position="447"/>
        <end position="543"/>
    </location>
</feature>
<dbReference type="FunFam" id="2.60.120.10:FF:000024">
    <property type="entry name" value="Cyclic nucleotide-gated ion channel 1"/>
    <property type="match status" value="1"/>
</dbReference>
<dbReference type="SMART" id="SM00100">
    <property type="entry name" value="cNMP"/>
    <property type="match status" value="1"/>
</dbReference>
<dbReference type="OrthoDB" id="421226at2759"/>
<evidence type="ECO:0000256" key="4">
    <source>
        <dbReference type="ARBA" id="ARBA00022692"/>
    </source>
</evidence>
<dbReference type="GO" id="GO:0031965">
    <property type="term" value="C:nuclear membrane"/>
    <property type="evidence" value="ECO:0007669"/>
    <property type="project" value="UniProtKB-SubCell"/>
</dbReference>
<keyword evidence="5 13" id="KW-1133">Transmembrane helix</keyword>
<evidence type="ECO:0000256" key="8">
    <source>
        <dbReference type="ARBA" id="ARBA00023242"/>
    </source>
</evidence>
<reference evidence="15" key="1">
    <citation type="submission" date="2022-02" db="EMBL/GenBank/DDBJ databases">
        <authorList>
            <person name="Henning P.M."/>
            <person name="McCubbin A.G."/>
            <person name="Shore J.S."/>
        </authorList>
    </citation>
    <scope>NUCLEOTIDE SEQUENCE</scope>
    <source>
        <strain evidence="15">F60SS</strain>
        <tissue evidence="15">Leaves</tissue>
    </source>
</reference>
<organism evidence="15 16">
    <name type="scientific">Turnera subulata</name>
    <dbReference type="NCBI Taxonomy" id="218843"/>
    <lineage>
        <taxon>Eukaryota</taxon>
        <taxon>Viridiplantae</taxon>
        <taxon>Streptophyta</taxon>
        <taxon>Embryophyta</taxon>
        <taxon>Tracheophyta</taxon>
        <taxon>Spermatophyta</taxon>
        <taxon>Magnoliopsida</taxon>
        <taxon>eudicotyledons</taxon>
        <taxon>Gunneridae</taxon>
        <taxon>Pentapetalae</taxon>
        <taxon>rosids</taxon>
        <taxon>fabids</taxon>
        <taxon>Malpighiales</taxon>
        <taxon>Passifloraceae</taxon>
        <taxon>Turnera</taxon>
    </lineage>
</organism>
<dbReference type="PROSITE" id="PS50042">
    <property type="entry name" value="CNMP_BINDING_3"/>
    <property type="match status" value="1"/>
</dbReference>
<comment type="subunit">
    <text evidence="12">Interacts (via N-terminus) with DMI1 (via c-terminus). The Nod factor has no effect on this interaction, implying that the complex is maintained after activation.</text>
</comment>
<dbReference type="Proteomes" id="UP001141552">
    <property type="component" value="Unassembled WGS sequence"/>
</dbReference>
<evidence type="ECO:0000256" key="10">
    <source>
        <dbReference type="ARBA" id="ARBA00023303"/>
    </source>
</evidence>
<dbReference type="SUPFAM" id="SSF51206">
    <property type="entry name" value="cAMP-binding domain-like"/>
    <property type="match status" value="1"/>
</dbReference>
<evidence type="ECO:0000256" key="11">
    <source>
        <dbReference type="ARBA" id="ARBA00056117"/>
    </source>
</evidence>
<comment type="subcellular location">
    <subcellularLocation>
        <location evidence="1">Nucleus membrane</location>
        <topology evidence="1">Multi-pass membrane protein</topology>
    </subcellularLocation>
</comment>
<evidence type="ECO:0000256" key="1">
    <source>
        <dbReference type="ARBA" id="ARBA00004232"/>
    </source>
</evidence>
<dbReference type="EMBL" id="JAKUCV010001068">
    <property type="protein sequence ID" value="KAJ4847841.1"/>
    <property type="molecule type" value="Genomic_DNA"/>
</dbReference>
<evidence type="ECO:0000256" key="7">
    <source>
        <dbReference type="ARBA" id="ARBA00023136"/>
    </source>
</evidence>
<name>A0A9Q0GDP2_9ROSI</name>
<feature type="non-terminal residue" evidence="15">
    <location>
        <position position="1"/>
    </location>
</feature>
<dbReference type="InterPro" id="IPR003938">
    <property type="entry name" value="K_chnl_volt-dep_EAG/ELK/ERG"/>
</dbReference>
<dbReference type="Pfam" id="PF00520">
    <property type="entry name" value="Ion_trans"/>
    <property type="match status" value="1"/>
</dbReference>
<dbReference type="InterPro" id="IPR014710">
    <property type="entry name" value="RmlC-like_jellyroll"/>
</dbReference>
<accession>A0A9Q0GDP2</accession>
<keyword evidence="9" id="KW-1071">Ligand-gated ion channel</keyword>
<feature type="transmembrane region" description="Helical" evidence="13">
    <location>
        <begin position="179"/>
        <end position="201"/>
    </location>
</feature>
<keyword evidence="4 13" id="KW-0812">Transmembrane</keyword>
<reference evidence="15" key="2">
    <citation type="journal article" date="2023" name="Plants (Basel)">
        <title>Annotation of the Turnera subulata (Passifloraceae) Draft Genome Reveals the S-Locus Evolved after the Divergence of Turneroideae from Passifloroideae in a Stepwise Manner.</title>
        <authorList>
            <person name="Henning P.M."/>
            <person name="Roalson E.H."/>
            <person name="Mir W."/>
            <person name="McCubbin A.G."/>
            <person name="Shore J.S."/>
        </authorList>
    </citation>
    <scope>NUCLEOTIDE SEQUENCE</scope>
    <source>
        <strain evidence="15">F60SS</strain>
    </source>
</reference>
<dbReference type="SUPFAM" id="SSF81324">
    <property type="entry name" value="Voltage-gated potassium channels"/>
    <property type="match status" value="1"/>
</dbReference>
<feature type="transmembrane region" description="Helical" evidence="13">
    <location>
        <begin position="213"/>
        <end position="239"/>
    </location>
</feature>
<dbReference type="PANTHER" id="PTHR45651">
    <property type="entry name" value="CYCLIC NUCLEOTIDE-GATED ION CHANNEL 15-RELATED-RELATED"/>
    <property type="match status" value="1"/>
</dbReference>
<comment type="caution">
    <text evidence="15">The sequence shown here is derived from an EMBL/GenBank/DDBJ whole genome shotgun (WGS) entry which is preliminary data.</text>
</comment>
<evidence type="ECO:0000256" key="12">
    <source>
        <dbReference type="ARBA" id="ARBA00064416"/>
    </source>
</evidence>
<evidence type="ECO:0000256" key="13">
    <source>
        <dbReference type="SAM" id="Phobius"/>
    </source>
</evidence>
<comment type="similarity">
    <text evidence="2">Belongs to the cyclic nucleotide-gated cation channel (TC 1.A.1.5) family.</text>
</comment>
<evidence type="ECO:0000259" key="14">
    <source>
        <dbReference type="PROSITE" id="PS50042"/>
    </source>
</evidence>
<keyword evidence="8" id="KW-0539">Nucleus</keyword>
<dbReference type="GO" id="GO:0005249">
    <property type="term" value="F:voltage-gated potassium channel activity"/>
    <property type="evidence" value="ECO:0007669"/>
    <property type="project" value="InterPro"/>
</dbReference>
<sequence>AEEDHEVRKKCYSTHASRKARNNLTKKALSRVFSEEYHLVKKTIYDPRGPAIHTWNSIFFAASLASLFLDPLFFLLPQVREEEICISVSTSIQVALTAIRSLTDMFYIIHILVRFRTAYVAPSSRVIGRGELVVDPSKIASRYLRKQFWLDTLAAQPIPQVLIWIVIPCLKGSSVGGSRYVLVCILTQCLLRLYLIVPLCAQITKATGVVLETAWAGAAFNLLLYLLASHIFGCLWYLLAIGRQEDCWREMCGLENTDCQLSFLDCRRLNDPDRVSWLRSTQISSTCNPNLGSFDFGIYSVALTSGVTSEGFVRTFFFCLWWALRNLNSLGQDLATSTYPGEINFAIVFGIVSLVLFGLLVGNMQTYLQSTTARLERWRIWKSDTELWMHHRQLPQELRQKVRRHNQHNWCTTRGVDEQIILKTLPVDLRRVIKRHLCLDLVRKVPFFNMMEEHMLDAICEKLKPCLYDKGTCLDREGYPVCEMLFIVRGRLDSYTTGGGRTDFFNSSLIGPGDFCGEELLTWALDPRQNSILPSSTRTVIAITEVEAFALRAKDLKRVAPQFRRQINKPLRHVFRFHSHQWRTWAACSIQAAWFRYKKRKEAAAFERMQQHASGKTSTSLLQVATNFTIYAAKLAASTRRGGISKPEEPDFTLGN</sequence>
<comment type="function">
    <text evidence="11">Cyclic nucleotide-gated channel involved in the establishment of both rhizobial and mycorrhizal associations. Required for full activation of nuclear-localized Ca(2+) oscillations by Nod and Myc factors. Simultaneous activation of the K(+)-permeable channel DMI1 and the Ca(2+) channel CNGC15 can give rise to sustained Ca(2+) oscillations. May function during fertilization in both female and male gametophytic Ca(2+) signaling.</text>
</comment>
<evidence type="ECO:0000256" key="9">
    <source>
        <dbReference type="ARBA" id="ARBA00023286"/>
    </source>
</evidence>
<evidence type="ECO:0000256" key="2">
    <source>
        <dbReference type="ARBA" id="ARBA00010486"/>
    </source>
</evidence>
<dbReference type="PRINTS" id="PR01463">
    <property type="entry name" value="EAGCHANLFMLY"/>
</dbReference>
<keyword evidence="6" id="KW-0406">Ion transport</keyword>
<dbReference type="InterPro" id="IPR000595">
    <property type="entry name" value="cNMP-bd_dom"/>
</dbReference>
<keyword evidence="3" id="KW-0813">Transport</keyword>
<dbReference type="CDD" id="cd00038">
    <property type="entry name" value="CAP_ED"/>
    <property type="match status" value="1"/>
</dbReference>
<feature type="transmembrane region" description="Helical" evidence="13">
    <location>
        <begin position="345"/>
        <end position="364"/>
    </location>
</feature>
<evidence type="ECO:0000313" key="16">
    <source>
        <dbReference type="Proteomes" id="UP001141552"/>
    </source>
</evidence>
<keyword evidence="16" id="KW-1185">Reference proteome</keyword>
<evidence type="ECO:0000256" key="3">
    <source>
        <dbReference type="ARBA" id="ARBA00022448"/>
    </source>
</evidence>
<dbReference type="InterPro" id="IPR005821">
    <property type="entry name" value="Ion_trans_dom"/>
</dbReference>
<evidence type="ECO:0000256" key="6">
    <source>
        <dbReference type="ARBA" id="ARBA00023065"/>
    </source>
</evidence>
<proteinExistence type="inferred from homology"/>
<gene>
    <name evidence="15" type="ORF">Tsubulata_000157</name>
</gene>
<dbReference type="GO" id="GO:0044325">
    <property type="term" value="F:transmembrane transporter binding"/>
    <property type="evidence" value="ECO:0007669"/>
    <property type="project" value="UniProtKB-ARBA"/>
</dbReference>
<keyword evidence="7 13" id="KW-0472">Membrane</keyword>
<keyword evidence="10" id="KW-0407">Ion channel</keyword>